<feature type="transmembrane region" description="Helical" evidence="2">
    <location>
        <begin position="35"/>
        <end position="56"/>
    </location>
</feature>
<evidence type="ECO:0000256" key="2">
    <source>
        <dbReference type="SAM" id="Phobius"/>
    </source>
</evidence>
<keyword evidence="2" id="KW-1133">Transmembrane helix</keyword>
<feature type="transmembrane region" description="Helical" evidence="2">
    <location>
        <begin position="151"/>
        <end position="179"/>
    </location>
</feature>
<sequence>DDSLAPPGPPAPVHRRRQQQSVDATAHNRPRTTHLFHICLETVMILPVVVVVLAVLPAVTVFAQDDTTTAAQPVCSVNQLFNGQICTCAPGYFSSANEESRIRCEDECEEVYFSFFTYGKCIGDIFGKLPRDQQPACNLRCGVRPRLWTSIGIFCVFAASLATLLFTIPMCIATCASCLHAKKANKNAKRVMMEQQQQQQPNKDQQVATMGYNPYAYWPYYGRA</sequence>
<feature type="region of interest" description="Disordered" evidence="1">
    <location>
        <begin position="1"/>
        <end position="26"/>
    </location>
</feature>
<keyword evidence="4" id="KW-1185">Reference proteome</keyword>
<evidence type="ECO:0000313" key="4">
    <source>
        <dbReference type="Proteomes" id="UP001176961"/>
    </source>
</evidence>
<dbReference type="EMBL" id="CATQJL010000112">
    <property type="protein sequence ID" value="CAJ0593016.1"/>
    <property type="molecule type" value="Genomic_DNA"/>
</dbReference>
<feature type="non-terminal residue" evidence="3">
    <location>
        <position position="224"/>
    </location>
</feature>
<evidence type="ECO:0000313" key="3">
    <source>
        <dbReference type="EMBL" id="CAJ0593016.1"/>
    </source>
</evidence>
<dbReference type="Proteomes" id="UP001176961">
    <property type="component" value="Unassembled WGS sequence"/>
</dbReference>
<gene>
    <name evidence="3" type="ORF">CYNAS_LOCUS4999</name>
</gene>
<dbReference type="AlphaFoldDB" id="A0AA36DUI8"/>
<reference evidence="3" key="1">
    <citation type="submission" date="2023-07" db="EMBL/GenBank/DDBJ databases">
        <authorList>
            <consortium name="CYATHOMIX"/>
        </authorList>
    </citation>
    <scope>NUCLEOTIDE SEQUENCE</scope>
    <source>
        <strain evidence="3">N/A</strain>
    </source>
</reference>
<evidence type="ECO:0000256" key="1">
    <source>
        <dbReference type="SAM" id="MobiDB-lite"/>
    </source>
</evidence>
<protein>
    <submittedName>
        <fullName evidence="3">Uncharacterized protein</fullName>
    </submittedName>
</protein>
<keyword evidence="2" id="KW-0472">Membrane</keyword>
<organism evidence="3 4">
    <name type="scientific">Cylicocyclus nassatus</name>
    <name type="common">Nematode worm</name>
    <dbReference type="NCBI Taxonomy" id="53992"/>
    <lineage>
        <taxon>Eukaryota</taxon>
        <taxon>Metazoa</taxon>
        <taxon>Ecdysozoa</taxon>
        <taxon>Nematoda</taxon>
        <taxon>Chromadorea</taxon>
        <taxon>Rhabditida</taxon>
        <taxon>Rhabditina</taxon>
        <taxon>Rhabditomorpha</taxon>
        <taxon>Strongyloidea</taxon>
        <taxon>Strongylidae</taxon>
        <taxon>Cylicocyclus</taxon>
    </lineage>
</organism>
<accession>A0AA36DUI8</accession>
<keyword evidence="2" id="KW-0812">Transmembrane</keyword>
<feature type="compositionally biased region" description="Pro residues" evidence="1">
    <location>
        <begin position="1"/>
        <end position="12"/>
    </location>
</feature>
<name>A0AA36DUI8_CYLNA</name>
<proteinExistence type="predicted"/>
<comment type="caution">
    <text evidence="3">The sequence shown here is derived from an EMBL/GenBank/DDBJ whole genome shotgun (WGS) entry which is preliminary data.</text>
</comment>